<feature type="compositionally biased region" description="Polar residues" evidence="1">
    <location>
        <begin position="50"/>
        <end position="59"/>
    </location>
</feature>
<protein>
    <submittedName>
        <fullName evidence="2">Uncharacterized protein</fullName>
    </submittedName>
</protein>
<proteinExistence type="predicted"/>
<sequence>MNGSEKYDITIAELMQFAAGKAEGEVFDRVSKALGDPNHPANYLLHRQRGTPSQRSRIQPPNIPDAEDSALNQSLDHAIAESAYAEIQEYIDWEQQRLEEAMISELPDEYRADTEMVYRSDPSVAWRVLEPYLERLRAVVRDEWDWLRLESENRFASESETAIALADFLGTYRDEFPFDPQKLAVALVRLGLSRLCGS</sequence>
<dbReference type="AlphaFoldDB" id="A0A5C5XDU4"/>
<feature type="region of interest" description="Disordered" evidence="1">
    <location>
        <begin position="47"/>
        <end position="68"/>
    </location>
</feature>
<comment type="caution">
    <text evidence="2">The sequence shown here is derived from an EMBL/GenBank/DDBJ whole genome shotgun (WGS) entry which is preliminary data.</text>
</comment>
<evidence type="ECO:0000313" key="2">
    <source>
        <dbReference type="EMBL" id="TWT60954.1"/>
    </source>
</evidence>
<evidence type="ECO:0000313" key="3">
    <source>
        <dbReference type="Proteomes" id="UP000316095"/>
    </source>
</evidence>
<dbReference type="OrthoDB" id="9806954at2"/>
<name>A0A5C5XDU4_9PLAN</name>
<keyword evidence="3" id="KW-1185">Reference proteome</keyword>
<reference evidence="2 3" key="1">
    <citation type="submission" date="2019-02" db="EMBL/GenBank/DDBJ databases">
        <title>Deep-cultivation of Planctomycetes and their phenomic and genomic characterization uncovers novel biology.</title>
        <authorList>
            <person name="Wiegand S."/>
            <person name="Jogler M."/>
            <person name="Boedeker C."/>
            <person name="Pinto D."/>
            <person name="Vollmers J."/>
            <person name="Rivas-Marin E."/>
            <person name="Kohn T."/>
            <person name="Peeters S.H."/>
            <person name="Heuer A."/>
            <person name="Rast P."/>
            <person name="Oberbeckmann S."/>
            <person name="Bunk B."/>
            <person name="Jeske O."/>
            <person name="Meyerdierks A."/>
            <person name="Storesund J.E."/>
            <person name="Kallscheuer N."/>
            <person name="Luecker S."/>
            <person name="Lage O.M."/>
            <person name="Pohl T."/>
            <person name="Merkel B.J."/>
            <person name="Hornburger P."/>
            <person name="Mueller R.-W."/>
            <person name="Bruemmer F."/>
            <person name="Labrenz M."/>
            <person name="Spormann A.M."/>
            <person name="Op Den Camp H."/>
            <person name="Overmann J."/>
            <person name="Amann R."/>
            <person name="Jetten M.S.M."/>
            <person name="Mascher T."/>
            <person name="Medema M.H."/>
            <person name="Devos D.P."/>
            <person name="Kaster A.-K."/>
            <person name="Ovreas L."/>
            <person name="Rohde M."/>
            <person name="Galperin M.Y."/>
            <person name="Jogler C."/>
        </authorList>
    </citation>
    <scope>NUCLEOTIDE SEQUENCE [LARGE SCALE GENOMIC DNA]</scope>
    <source>
        <strain evidence="2 3">Pan54</strain>
    </source>
</reference>
<organism evidence="2 3">
    <name type="scientific">Rubinisphaera italica</name>
    <dbReference type="NCBI Taxonomy" id="2527969"/>
    <lineage>
        <taxon>Bacteria</taxon>
        <taxon>Pseudomonadati</taxon>
        <taxon>Planctomycetota</taxon>
        <taxon>Planctomycetia</taxon>
        <taxon>Planctomycetales</taxon>
        <taxon>Planctomycetaceae</taxon>
        <taxon>Rubinisphaera</taxon>
    </lineage>
</organism>
<evidence type="ECO:0000256" key="1">
    <source>
        <dbReference type="SAM" id="MobiDB-lite"/>
    </source>
</evidence>
<dbReference type="EMBL" id="SJPG01000001">
    <property type="protein sequence ID" value="TWT60954.1"/>
    <property type="molecule type" value="Genomic_DNA"/>
</dbReference>
<dbReference type="RefSeq" id="WP_146503000.1">
    <property type="nucleotide sequence ID" value="NZ_SJPG01000001.1"/>
</dbReference>
<accession>A0A5C5XDU4</accession>
<gene>
    <name evidence="2" type="ORF">Pan54_16860</name>
</gene>
<dbReference type="Proteomes" id="UP000316095">
    <property type="component" value="Unassembled WGS sequence"/>
</dbReference>